<evidence type="ECO:0000313" key="5">
    <source>
        <dbReference type="Proteomes" id="UP000241858"/>
    </source>
</evidence>
<feature type="transmembrane region" description="Helical" evidence="1">
    <location>
        <begin position="37"/>
        <end position="53"/>
    </location>
</feature>
<evidence type="ECO:0000313" key="3">
    <source>
        <dbReference type="EMBL" id="SMY17987.1"/>
    </source>
</evidence>
<accession>A0A1B8I3H9</accession>
<sequence length="123" mass="13654">MDKQQLKAERKTLILSGLTGLCGYGTLAVLFSSYVTFSIFPVLAFAMALYCLYQEYMRKPMAEGVPAVASACFFVGVFGYAALLRAEYPDMGSNFIPLMITLALLFWVSYKMGIMDKKEKKAA</sequence>
<feature type="transmembrane region" description="Helical" evidence="1">
    <location>
        <begin position="65"/>
        <end position="83"/>
    </location>
</feature>
<name>A0A1B8I3H9_9GAMM</name>
<dbReference type="InterPro" id="IPR009867">
    <property type="entry name" value="DUF1422"/>
</dbReference>
<reference evidence="4" key="1">
    <citation type="submission" date="2017-06" db="EMBL/GenBank/DDBJ databases">
        <authorList>
            <person name="Rodrigo-Torres L."/>
            <person name="Arahal R. D."/>
            <person name="Lucena T."/>
        </authorList>
    </citation>
    <scope>NUCLEOTIDE SEQUENCE [LARGE SCALE GENOMIC DNA]</scope>
    <source>
        <strain evidence="4">type strain: CECT 9192</strain>
    </source>
</reference>
<evidence type="ECO:0000256" key="1">
    <source>
        <dbReference type="SAM" id="Phobius"/>
    </source>
</evidence>
<dbReference type="EMBL" id="PYLY01000014">
    <property type="protein sequence ID" value="PSU05304.1"/>
    <property type="molecule type" value="Genomic_DNA"/>
</dbReference>
<proteinExistence type="predicted"/>
<reference evidence="3" key="2">
    <citation type="submission" date="2017-06" db="EMBL/GenBank/DDBJ databases">
        <authorList>
            <person name="Kim H.J."/>
            <person name="Triplett B.A."/>
        </authorList>
    </citation>
    <scope>NUCLEOTIDE SEQUENCE [LARGE SCALE GENOMIC DNA]</scope>
    <source>
        <strain evidence="3">Type strain: CECT 9192</strain>
    </source>
</reference>
<dbReference type="Proteomes" id="UP000196485">
    <property type="component" value="Unassembled WGS sequence"/>
</dbReference>
<dbReference type="AlphaFoldDB" id="A0A1B8I3H9"/>
<evidence type="ECO:0000313" key="4">
    <source>
        <dbReference type="Proteomes" id="UP000196485"/>
    </source>
</evidence>
<keyword evidence="1" id="KW-0472">Membrane</keyword>
<dbReference type="RefSeq" id="WP_060998578.1">
    <property type="nucleotide sequence ID" value="NZ_FYAH01000009.1"/>
</dbReference>
<dbReference type="Proteomes" id="UP000241858">
    <property type="component" value="Unassembled WGS sequence"/>
</dbReference>
<protein>
    <submittedName>
        <fullName evidence="3">Inner membrane protein YijD</fullName>
    </submittedName>
</protein>
<feature type="transmembrane region" description="Helical" evidence="1">
    <location>
        <begin position="95"/>
        <end position="114"/>
    </location>
</feature>
<dbReference type="EMBL" id="FYAH01000009">
    <property type="protein sequence ID" value="SMY17987.1"/>
    <property type="molecule type" value="Genomic_DNA"/>
</dbReference>
<keyword evidence="4" id="KW-1185">Reference proteome</keyword>
<evidence type="ECO:0000313" key="2">
    <source>
        <dbReference type="EMBL" id="PSU05304.1"/>
    </source>
</evidence>
<feature type="transmembrane region" description="Helical" evidence="1">
    <location>
        <begin position="12"/>
        <end position="31"/>
    </location>
</feature>
<dbReference type="OrthoDB" id="6215223at2"/>
<dbReference type="Pfam" id="PF07226">
    <property type="entry name" value="DUF1422"/>
    <property type="match status" value="1"/>
</dbReference>
<organism evidence="2 5">
    <name type="scientific">Photobacterium aquimaris</name>
    <dbReference type="NCBI Taxonomy" id="512643"/>
    <lineage>
        <taxon>Bacteria</taxon>
        <taxon>Pseudomonadati</taxon>
        <taxon>Pseudomonadota</taxon>
        <taxon>Gammaproteobacteria</taxon>
        <taxon>Vibrionales</taxon>
        <taxon>Vibrionaceae</taxon>
        <taxon>Photobacterium</taxon>
    </lineage>
</organism>
<gene>
    <name evidence="3" type="primary">yijD</name>
    <name evidence="2" type="ORF">C0W81_08975</name>
    <name evidence="3" type="ORF">PAQU9191_03309</name>
</gene>
<reference evidence="2 5" key="3">
    <citation type="submission" date="2018-03" db="EMBL/GenBank/DDBJ databases">
        <title>Whole genome sequencing of Histamine producing bacteria.</title>
        <authorList>
            <person name="Butler K."/>
        </authorList>
    </citation>
    <scope>NUCLEOTIDE SEQUENCE [LARGE SCALE GENOMIC DNA]</scope>
    <source>
        <strain evidence="2 5">DSM 23343</strain>
    </source>
</reference>
<keyword evidence="1" id="KW-1133">Transmembrane helix</keyword>
<keyword evidence="1" id="KW-0812">Transmembrane</keyword>
<dbReference type="NCBIfam" id="NF008278">
    <property type="entry name" value="PRK11056.1"/>
    <property type="match status" value="1"/>
</dbReference>